<evidence type="ECO:0000313" key="3">
    <source>
        <dbReference type="EMBL" id="KAK7495476.1"/>
    </source>
</evidence>
<evidence type="ECO:0000256" key="1">
    <source>
        <dbReference type="ARBA" id="ARBA00001613"/>
    </source>
</evidence>
<evidence type="ECO:0000256" key="2">
    <source>
        <dbReference type="ARBA" id="ARBA00013254"/>
    </source>
</evidence>
<organism evidence="3 4">
    <name type="scientific">Batillaria attramentaria</name>
    <dbReference type="NCBI Taxonomy" id="370345"/>
    <lineage>
        <taxon>Eukaryota</taxon>
        <taxon>Metazoa</taxon>
        <taxon>Spiralia</taxon>
        <taxon>Lophotrochozoa</taxon>
        <taxon>Mollusca</taxon>
        <taxon>Gastropoda</taxon>
        <taxon>Caenogastropoda</taxon>
        <taxon>Sorbeoconcha</taxon>
        <taxon>Cerithioidea</taxon>
        <taxon>Batillariidae</taxon>
        <taxon>Batillaria</taxon>
    </lineage>
</organism>
<comment type="catalytic activity">
    <reaction evidence="1">
        <text>Hydrolyzes glycerol monoesters of long-chain fatty acids.</text>
        <dbReference type="EC" id="3.1.1.23"/>
    </reaction>
</comment>
<gene>
    <name evidence="3" type="ORF">BaRGS_00013174</name>
</gene>
<dbReference type="PANTHER" id="PTHR43798">
    <property type="entry name" value="MONOACYLGLYCEROL LIPASE"/>
    <property type="match status" value="1"/>
</dbReference>
<dbReference type="InterPro" id="IPR029058">
    <property type="entry name" value="AB_hydrolase_fold"/>
</dbReference>
<protein>
    <recommendedName>
        <fullName evidence="2">acylglycerol lipase</fullName>
        <ecNumber evidence="2">3.1.1.23</ecNumber>
    </recommendedName>
</protein>
<dbReference type="SUPFAM" id="SSF53474">
    <property type="entry name" value="alpha/beta-Hydrolases"/>
    <property type="match status" value="1"/>
</dbReference>
<reference evidence="3 4" key="1">
    <citation type="journal article" date="2023" name="Sci. Data">
        <title>Genome assembly of the Korean intertidal mud-creeper Batillaria attramentaria.</title>
        <authorList>
            <person name="Patra A.K."/>
            <person name="Ho P.T."/>
            <person name="Jun S."/>
            <person name="Lee S.J."/>
            <person name="Kim Y."/>
            <person name="Won Y.J."/>
        </authorList>
    </citation>
    <scope>NUCLEOTIDE SEQUENCE [LARGE SCALE GENOMIC DNA]</scope>
    <source>
        <strain evidence="3">Wonlab-2016</strain>
    </source>
</reference>
<dbReference type="EMBL" id="JACVVK020000074">
    <property type="protein sequence ID" value="KAK7495476.1"/>
    <property type="molecule type" value="Genomic_DNA"/>
</dbReference>
<comment type="caution">
    <text evidence="3">The sequence shown here is derived from an EMBL/GenBank/DDBJ whole genome shotgun (WGS) entry which is preliminary data.</text>
</comment>
<dbReference type="EC" id="3.1.1.23" evidence="2"/>
<dbReference type="AlphaFoldDB" id="A0ABD0L7D7"/>
<accession>A0ABD0L7D7</accession>
<dbReference type="Gene3D" id="3.40.50.1820">
    <property type="entry name" value="alpha/beta hydrolase"/>
    <property type="match status" value="1"/>
</dbReference>
<evidence type="ECO:0000313" key="4">
    <source>
        <dbReference type="Proteomes" id="UP001519460"/>
    </source>
</evidence>
<sequence length="87" mass="9692">FKSLVSDENVTLLERNCHRITMPSQLIWGDHDQIVHPSGADVLKGKLPNCQDVTILERCGHSVDLDRPGAFAKAIIKFRGDLPSNKK</sequence>
<dbReference type="GO" id="GO:0047372">
    <property type="term" value="F:monoacylglycerol lipase activity"/>
    <property type="evidence" value="ECO:0007669"/>
    <property type="project" value="UniProtKB-EC"/>
</dbReference>
<keyword evidence="4" id="KW-1185">Reference proteome</keyword>
<dbReference type="InterPro" id="IPR050266">
    <property type="entry name" value="AB_hydrolase_sf"/>
</dbReference>
<name>A0ABD0L7D7_9CAEN</name>
<feature type="non-terminal residue" evidence="3">
    <location>
        <position position="1"/>
    </location>
</feature>
<dbReference type="Proteomes" id="UP001519460">
    <property type="component" value="Unassembled WGS sequence"/>
</dbReference>
<proteinExistence type="predicted"/>
<dbReference type="PANTHER" id="PTHR43798:SF5">
    <property type="entry name" value="MONOACYLGLYCEROL LIPASE ABHD6"/>
    <property type="match status" value="1"/>
</dbReference>